<evidence type="ECO:0000256" key="1">
    <source>
        <dbReference type="ARBA" id="ARBA00022737"/>
    </source>
</evidence>
<dbReference type="InterPro" id="IPR019734">
    <property type="entry name" value="TPR_rpt"/>
</dbReference>
<dbReference type="Proteomes" id="UP001190700">
    <property type="component" value="Unassembled WGS sequence"/>
</dbReference>
<dbReference type="PANTHER" id="PTHR45831:SF2">
    <property type="entry name" value="LD24721P"/>
    <property type="match status" value="1"/>
</dbReference>
<dbReference type="SUPFAM" id="SSF48452">
    <property type="entry name" value="TPR-like"/>
    <property type="match status" value="2"/>
</dbReference>
<dbReference type="GO" id="GO:0016020">
    <property type="term" value="C:membrane"/>
    <property type="evidence" value="ECO:0007669"/>
    <property type="project" value="TreeGrafter"/>
</dbReference>
<dbReference type="Gene3D" id="1.25.40.10">
    <property type="entry name" value="Tetratricopeptide repeat domain"/>
    <property type="match status" value="2"/>
</dbReference>
<keyword evidence="2" id="KW-0802">TPR repeat</keyword>
<dbReference type="GO" id="GO:0072380">
    <property type="term" value="C:TRC complex"/>
    <property type="evidence" value="ECO:0007669"/>
    <property type="project" value="TreeGrafter"/>
</dbReference>
<dbReference type="AlphaFoldDB" id="A0AAE0BHV9"/>
<accession>A0AAE0BHV9</accession>
<gene>
    <name evidence="4" type="ORF">CYMTET_53678</name>
</gene>
<dbReference type="SMART" id="SM00028">
    <property type="entry name" value="TPR"/>
    <property type="match status" value="3"/>
</dbReference>
<proteinExistence type="predicted"/>
<dbReference type="GO" id="GO:0060090">
    <property type="term" value="F:molecular adaptor activity"/>
    <property type="evidence" value="ECO:0007669"/>
    <property type="project" value="TreeGrafter"/>
</dbReference>
<keyword evidence="5" id="KW-1185">Reference proteome</keyword>
<feature type="compositionally biased region" description="Basic residues" evidence="3">
    <location>
        <begin position="698"/>
        <end position="710"/>
    </location>
</feature>
<dbReference type="InterPro" id="IPR047150">
    <property type="entry name" value="SGT"/>
</dbReference>
<dbReference type="PANTHER" id="PTHR45831">
    <property type="entry name" value="LD24721P"/>
    <property type="match status" value="1"/>
</dbReference>
<evidence type="ECO:0000313" key="4">
    <source>
        <dbReference type="EMBL" id="KAK3236163.1"/>
    </source>
</evidence>
<name>A0AAE0BHV9_9CHLO</name>
<dbReference type="GO" id="GO:0006620">
    <property type="term" value="P:post-translational protein targeting to endoplasmic reticulum membrane"/>
    <property type="evidence" value="ECO:0007669"/>
    <property type="project" value="TreeGrafter"/>
</dbReference>
<evidence type="ECO:0000313" key="5">
    <source>
        <dbReference type="Proteomes" id="UP001190700"/>
    </source>
</evidence>
<organism evidence="4 5">
    <name type="scientific">Cymbomonas tetramitiformis</name>
    <dbReference type="NCBI Taxonomy" id="36881"/>
    <lineage>
        <taxon>Eukaryota</taxon>
        <taxon>Viridiplantae</taxon>
        <taxon>Chlorophyta</taxon>
        <taxon>Pyramimonadophyceae</taxon>
        <taxon>Pyramimonadales</taxon>
        <taxon>Pyramimonadaceae</taxon>
        <taxon>Cymbomonas</taxon>
    </lineage>
</organism>
<dbReference type="InterPro" id="IPR011990">
    <property type="entry name" value="TPR-like_helical_dom_sf"/>
</dbReference>
<protein>
    <submittedName>
        <fullName evidence="4">Uncharacterized protein</fullName>
    </submittedName>
</protein>
<comment type="caution">
    <text evidence="4">The sequence shown here is derived from an EMBL/GenBank/DDBJ whole genome shotgun (WGS) entry which is preliminary data.</text>
</comment>
<dbReference type="EMBL" id="LGRX02035148">
    <property type="protein sequence ID" value="KAK3236163.1"/>
    <property type="molecule type" value="Genomic_DNA"/>
</dbReference>
<keyword evidence="1" id="KW-0677">Repeat</keyword>
<feature type="region of interest" description="Disordered" evidence="3">
    <location>
        <begin position="686"/>
        <end position="774"/>
    </location>
</feature>
<evidence type="ECO:0000256" key="3">
    <source>
        <dbReference type="SAM" id="MobiDB-lite"/>
    </source>
</evidence>
<evidence type="ECO:0000256" key="2">
    <source>
        <dbReference type="ARBA" id="ARBA00022803"/>
    </source>
</evidence>
<reference evidence="4 5" key="1">
    <citation type="journal article" date="2015" name="Genome Biol. Evol.">
        <title>Comparative Genomics of a Bacterivorous Green Alga Reveals Evolutionary Causalities and Consequences of Phago-Mixotrophic Mode of Nutrition.</title>
        <authorList>
            <person name="Burns J.A."/>
            <person name="Paasch A."/>
            <person name="Narechania A."/>
            <person name="Kim E."/>
        </authorList>
    </citation>
    <scope>NUCLEOTIDE SEQUENCE [LARGE SCALE GENOMIC DNA]</scope>
    <source>
        <strain evidence="4 5">PLY_AMNH</strain>
    </source>
</reference>
<sequence>MTAVAQLPGDPEALPCSHTLEVLDDVILPSDIDLLDSDFNFGELGDAQPPSQTSPLPQCIEQSVCQQQPQLLISTAQIPQTTAQDVSGDIQETLAKAFQLLQSANVKLNADQLSEAYRNYTQALHASTCVLRYNIESSIHVAYQCSRTGGHVQTGQHGTAIQQSRESPLAIHRRFASAVLKSRAQCSWKMGNMCEARRDLEASVECDPNSVASHKMLGHFRSDISDHAGALASYSRARILSQKAPTDVGESLQARITSAERCCSSEQLSSLDHVLIHHSSGTHSTLVLDYELPHFYEVAAQELFAEHEACLERHFLAVGKLFADRKAKCTFSYICAFIENLFPANSPSEYFKIQALAFLLATVGEYECAIATYSKALQVVIEANGEDRMRSLILSNRSLCRLRNSDPSGALEDARGSLSLQPLWAKAHVRVGDSCRELGLWEETLASYLRACELAPGVFDVESRLKEAQASQLLPALNTGRAHMAPNHVRAPILGGYHLNGSLSAVPTHIGMPDEVVDAHGSLNTRVWRSNSEPLEVYSAKPNASARVLTNRYGLDSSSCFKARRTSPPFAKRRTTGKLHLVQEWLQDEEKSHLSRRTRESLTEAAFFRPSHQPQPAHSTSLGVPYDDLFNPYLAVFGLESMDGMESLISPDSPKFVDGDLKETALSLVQNCGLQVHTASVTQAKPGIPVTQPEKPVFSRKAKRMGRRTLRNTGAIPDLSQHLPPSKLRTFSNANVEHTRKRAHSPPASPHMSDTSSSDSRKRGKAGAEGGGSTGSRGFSFCDIAKDLVDRYGPPKIDAISSLLEAGFNIADAAWECATQKAFTSEANSENSSSTPVDNDYRACRVCTFNPPF</sequence>